<organism evidence="1 2">
    <name type="scientific">Paramecium pentaurelia</name>
    <dbReference type="NCBI Taxonomy" id="43138"/>
    <lineage>
        <taxon>Eukaryota</taxon>
        <taxon>Sar</taxon>
        <taxon>Alveolata</taxon>
        <taxon>Ciliophora</taxon>
        <taxon>Intramacronucleata</taxon>
        <taxon>Oligohymenophorea</taxon>
        <taxon>Peniculida</taxon>
        <taxon>Parameciidae</taxon>
        <taxon>Paramecium</taxon>
    </lineage>
</organism>
<gene>
    <name evidence="1" type="ORF">PPENT_87.1.T1550019</name>
</gene>
<protein>
    <submittedName>
        <fullName evidence="1">Uncharacterized protein</fullName>
    </submittedName>
</protein>
<dbReference type="AlphaFoldDB" id="A0A8S1Y8E3"/>
<proteinExistence type="predicted"/>
<evidence type="ECO:0000313" key="1">
    <source>
        <dbReference type="EMBL" id="CAD8209518.1"/>
    </source>
</evidence>
<dbReference type="EMBL" id="CAJJDO010000155">
    <property type="protein sequence ID" value="CAD8209518.1"/>
    <property type="molecule type" value="Genomic_DNA"/>
</dbReference>
<dbReference type="Proteomes" id="UP000689195">
    <property type="component" value="Unassembled WGS sequence"/>
</dbReference>
<comment type="caution">
    <text evidence="1">The sequence shown here is derived from an EMBL/GenBank/DDBJ whole genome shotgun (WGS) entry which is preliminary data.</text>
</comment>
<evidence type="ECO:0000313" key="2">
    <source>
        <dbReference type="Proteomes" id="UP000689195"/>
    </source>
</evidence>
<keyword evidence="2" id="KW-1185">Reference proteome</keyword>
<name>A0A8S1Y8E3_9CILI</name>
<accession>A0A8S1Y8E3</accession>
<sequence>MKRSKLLHEGKKFMTQLKVLIISEEILFEIIVFRLIRNMAKKT</sequence>
<reference evidence="1" key="1">
    <citation type="submission" date="2021-01" db="EMBL/GenBank/DDBJ databases">
        <authorList>
            <consortium name="Genoscope - CEA"/>
            <person name="William W."/>
        </authorList>
    </citation>
    <scope>NUCLEOTIDE SEQUENCE</scope>
</reference>